<dbReference type="InterPro" id="IPR019670">
    <property type="entry name" value="DUF2523"/>
</dbReference>
<keyword evidence="1" id="KW-0812">Transmembrane</keyword>
<name>A0A0E3BJC8_9BURK</name>
<dbReference type="AlphaFoldDB" id="A0A0E3BJC8"/>
<evidence type="ECO:0008006" key="4">
    <source>
        <dbReference type="Google" id="ProtNLM"/>
    </source>
</evidence>
<dbReference type="Proteomes" id="UP000029567">
    <property type="component" value="Unassembled WGS sequence"/>
</dbReference>
<proteinExistence type="predicted"/>
<organism evidence="2 3">
    <name type="scientific">Comamonas thiooxydans</name>
    <dbReference type="NCBI Taxonomy" id="363952"/>
    <lineage>
        <taxon>Bacteria</taxon>
        <taxon>Pseudomonadati</taxon>
        <taxon>Pseudomonadota</taxon>
        <taxon>Betaproteobacteria</taxon>
        <taxon>Burkholderiales</taxon>
        <taxon>Comamonadaceae</taxon>
        <taxon>Comamonas</taxon>
    </lineage>
</organism>
<evidence type="ECO:0000256" key="1">
    <source>
        <dbReference type="SAM" id="Phobius"/>
    </source>
</evidence>
<evidence type="ECO:0000313" key="2">
    <source>
        <dbReference type="EMBL" id="KGG93563.1"/>
    </source>
</evidence>
<gene>
    <name evidence="2" type="ORF">P245_10290</name>
</gene>
<reference evidence="2 3" key="1">
    <citation type="submission" date="2013-09" db="EMBL/GenBank/DDBJ databases">
        <title>High correlation between genotypes and phenotypes of environmental bacteria Comamonas testosteroni strains.</title>
        <authorList>
            <person name="Liu L."/>
            <person name="Zhu W."/>
            <person name="Xia X."/>
            <person name="Xu B."/>
            <person name="Luo M."/>
            <person name="Wang G."/>
        </authorList>
    </citation>
    <scope>NUCLEOTIDE SEQUENCE [LARGE SCALE GENOMIC DNA]</scope>
    <source>
        <strain evidence="2 3">JL14</strain>
    </source>
</reference>
<dbReference type="EMBL" id="AWTN01000084">
    <property type="protein sequence ID" value="KGG93563.1"/>
    <property type="molecule type" value="Genomic_DNA"/>
</dbReference>
<dbReference type="RefSeq" id="WP_034378871.1">
    <property type="nucleotide sequence ID" value="NZ_AWTN01000084.1"/>
</dbReference>
<keyword evidence="1" id="KW-0472">Membrane</keyword>
<evidence type="ECO:0000313" key="3">
    <source>
        <dbReference type="Proteomes" id="UP000029567"/>
    </source>
</evidence>
<sequence length="104" mass="11006">MFFLPALGSLGGVLLSLTAGFVGKTIAALGISFVTYYGVYQALEWLKALAVQQLAGLPAEVLQLLALMQVGRALTILFACMFANMVMTGLNNDTFKKLTWGGGS</sequence>
<feature type="transmembrane region" description="Helical" evidence="1">
    <location>
        <begin position="64"/>
        <end position="87"/>
    </location>
</feature>
<protein>
    <recommendedName>
        <fullName evidence="4">DUF2523 domain-containing protein</fullName>
    </recommendedName>
</protein>
<comment type="caution">
    <text evidence="2">The sequence shown here is derived from an EMBL/GenBank/DDBJ whole genome shotgun (WGS) entry which is preliminary data.</text>
</comment>
<keyword evidence="1" id="KW-1133">Transmembrane helix</keyword>
<accession>A0A0E3BJC8</accession>
<dbReference type="Pfam" id="PF10734">
    <property type="entry name" value="DUF2523"/>
    <property type="match status" value="1"/>
</dbReference>